<keyword evidence="4" id="KW-1185">Reference proteome</keyword>
<accession>A0A2U1ZRJ5</accession>
<evidence type="ECO:0000313" key="3">
    <source>
        <dbReference type="EMBL" id="PWD49598.1"/>
    </source>
</evidence>
<keyword evidence="2" id="KW-1133">Transmembrane helix</keyword>
<evidence type="ECO:0000313" key="4">
    <source>
        <dbReference type="Proteomes" id="UP000245166"/>
    </source>
</evidence>
<keyword evidence="2" id="KW-0812">Transmembrane</keyword>
<evidence type="ECO:0000256" key="2">
    <source>
        <dbReference type="SAM" id="Phobius"/>
    </source>
</evidence>
<reference evidence="3 4" key="1">
    <citation type="submission" date="2018-03" db="EMBL/GenBank/DDBJ databases">
        <title>Genome assembly of novel Miniimonas species PCH200.</title>
        <authorList>
            <person name="Thakur V."/>
            <person name="Kumar V."/>
            <person name="Singh D."/>
        </authorList>
    </citation>
    <scope>NUCLEOTIDE SEQUENCE [LARGE SCALE GENOMIC DNA]</scope>
    <source>
        <strain evidence="3 4">PCH200</strain>
    </source>
</reference>
<dbReference type="Proteomes" id="UP000245166">
    <property type="component" value="Unassembled WGS sequence"/>
</dbReference>
<feature type="compositionally biased region" description="Basic and acidic residues" evidence="1">
    <location>
        <begin position="115"/>
        <end position="124"/>
    </location>
</feature>
<organism evidence="3 4">
    <name type="scientific">Serinibacter arcticus</name>
    <dbReference type="NCBI Taxonomy" id="1655435"/>
    <lineage>
        <taxon>Bacteria</taxon>
        <taxon>Bacillati</taxon>
        <taxon>Actinomycetota</taxon>
        <taxon>Actinomycetes</taxon>
        <taxon>Micrococcales</taxon>
        <taxon>Beutenbergiaceae</taxon>
        <taxon>Serinibacter</taxon>
    </lineage>
</organism>
<feature type="region of interest" description="Disordered" evidence="1">
    <location>
        <begin position="64"/>
        <end position="124"/>
    </location>
</feature>
<dbReference type="InterPro" id="IPR019051">
    <property type="entry name" value="Trp_biosyn_TM_oprn/chp"/>
</dbReference>
<gene>
    <name evidence="3" type="ORF">C8046_01610</name>
</gene>
<comment type="caution">
    <text evidence="3">The sequence shown here is derived from an EMBL/GenBank/DDBJ whole genome shotgun (WGS) entry which is preliminary data.</text>
</comment>
<dbReference type="EMBL" id="PYHR01000002">
    <property type="protein sequence ID" value="PWD49598.1"/>
    <property type="molecule type" value="Genomic_DNA"/>
</dbReference>
<protein>
    <submittedName>
        <fullName evidence="3">Uncharacterized protein</fullName>
    </submittedName>
</protein>
<feature type="compositionally biased region" description="Low complexity" evidence="1">
    <location>
        <begin position="70"/>
        <end position="92"/>
    </location>
</feature>
<feature type="transmembrane region" description="Helical" evidence="2">
    <location>
        <begin position="34"/>
        <end position="55"/>
    </location>
</feature>
<proteinExistence type="predicted"/>
<dbReference type="AlphaFoldDB" id="A0A2U1ZRJ5"/>
<dbReference type="Pfam" id="PF09534">
    <property type="entry name" value="Trp_oprn_chp"/>
    <property type="match status" value="1"/>
</dbReference>
<sequence>MRRRAPGPGRPLQRLAAEVSGVPELAGEVAVAPWGWVCTAVAVALTLAGLALTLVRPAVAGPSRYERRPAAAVAPSAAPGAATGSPTSTAADGADRADGGVGEPSPLAPVDDWDALTRGEDPSR</sequence>
<name>A0A2U1ZRJ5_9MICO</name>
<evidence type="ECO:0000256" key="1">
    <source>
        <dbReference type="SAM" id="MobiDB-lite"/>
    </source>
</evidence>
<keyword evidence="2" id="KW-0472">Membrane</keyword>